<dbReference type="InterPro" id="IPR050556">
    <property type="entry name" value="Type_II_TA_system_RNase"/>
</dbReference>
<keyword evidence="3" id="KW-0540">Nuclease</keyword>
<dbReference type="Proteomes" id="UP000759529">
    <property type="component" value="Unassembled WGS sequence"/>
</dbReference>
<keyword evidence="6" id="KW-0460">Magnesium</keyword>
<comment type="similarity">
    <text evidence="7">Belongs to the PINc/VapC protein family.</text>
</comment>
<evidence type="ECO:0000256" key="6">
    <source>
        <dbReference type="ARBA" id="ARBA00022842"/>
    </source>
</evidence>
<dbReference type="PANTHER" id="PTHR33653:SF1">
    <property type="entry name" value="RIBONUCLEASE VAPC2"/>
    <property type="match status" value="1"/>
</dbReference>
<evidence type="ECO:0000256" key="3">
    <source>
        <dbReference type="ARBA" id="ARBA00022722"/>
    </source>
</evidence>
<evidence type="ECO:0000256" key="1">
    <source>
        <dbReference type="ARBA" id="ARBA00001946"/>
    </source>
</evidence>
<keyword evidence="2" id="KW-1277">Toxin-antitoxin system</keyword>
<proteinExistence type="inferred from homology"/>
<dbReference type="PANTHER" id="PTHR33653">
    <property type="entry name" value="RIBONUCLEASE VAPC2"/>
    <property type="match status" value="1"/>
</dbReference>
<keyword evidence="10" id="KW-1185">Reference proteome</keyword>
<dbReference type="Gene3D" id="3.40.50.1010">
    <property type="entry name" value="5'-nuclease"/>
    <property type="match status" value="1"/>
</dbReference>
<keyword evidence="5" id="KW-0378">Hydrolase</keyword>
<evidence type="ECO:0000256" key="4">
    <source>
        <dbReference type="ARBA" id="ARBA00022723"/>
    </source>
</evidence>
<comment type="cofactor">
    <cofactor evidence="1">
        <name>Mg(2+)</name>
        <dbReference type="ChEBI" id="CHEBI:18420"/>
    </cofactor>
</comment>
<name>A0ABS2CVZ6_9FLAO</name>
<dbReference type="RefSeq" id="WP_187657863.1">
    <property type="nucleotide sequence ID" value="NZ_JACSOD020000468.1"/>
</dbReference>
<accession>A0ABS2CVZ6</accession>
<evidence type="ECO:0000256" key="5">
    <source>
        <dbReference type="ARBA" id="ARBA00022801"/>
    </source>
</evidence>
<comment type="caution">
    <text evidence="9">The sequence shown here is derived from an EMBL/GenBank/DDBJ whole genome shotgun (WGS) entry which is preliminary data.</text>
</comment>
<sequence>MNGIDFLADTNFLIFTSQGNPIVETFLDYNIGISFISEMELLGVFSISKIQKSNMQKIIDQCFVIDFNLEIKKSAIQLKQKYKVKLPDAIIAATAIHYNIPFITADADFKIIKELDLIFIENS</sequence>
<evidence type="ECO:0000313" key="10">
    <source>
        <dbReference type="Proteomes" id="UP000759529"/>
    </source>
</evidence>
<organism evidence="9 10">
    <name type="scientific">Flavobacterium macrobrachii</name>
    <dbReference type="NCBI Taxonomy" id="591204"/>
    <lineage>
        <taxon>Bacteria</taxon>
        <taxon>Pseudomonadati</taxon>
        <taxon>Bacteroidota</taxon>
        <taxon>Flavobacteriia</taxon>
        <taxon>Flavobacteriales</taxon>
        <taxon>Flavobacteriaceae</taxon>
        <taxon>Flavobacterium</taxon>
    </lineage>
</organism>
<dbReference type="CDD" id="cd18738">
    <property type="entry name" value="PIN_VapC4-5_FitB-like"/>
    <property type="match status" value="1"/>
</dbReference>
<reference evidence="9 10" key="1">
    <citation type="submission" date="2021-02" db="EMBL/GenBank/DDBJ databases">
        <authorList>
            <person name="Jung H.S."/>
            <person name="Chun B.H."/>
            <person name="Jeon C.O."/>
        </authorList>
    </citation>
    <scope>NUCLEOTIDE SEQUENCE [LARGE SCALE GENOMIC DNA]</scope>
    <source>
        <strain evidence="9 10">LMG 25203</strain>
    </source>
</reference>
<dbReference type="SUPFAM" id="SSF88723">
    <property type="entry name" value="PIN domain-like"/>
    <property type="match status" value="1"/>
</dbReference>
<evidence type="ECO:0000259" key="8">
    <source>
        <dbReference type="Pfam" id="PF01850"/>
    </source>
</evidence>
<feature type="domain" description="PIN" evidence="8">
    <location>
        <begin position="8"/>
        <end position="113"/>
    </location>
</feature>
<protein>
    <submittedName>
        <fullName evidence="9">Type II toxin-antitoxin system VapC family toxin</fullName>
    </submittedName>
</protein>
<evidence type="ECO:0000256" key="2">
    <source>
        <dbReference type="ARBA" id="ARBA00022649"/>
    </source>
</evidence>
<dbReference type="EMBL" id="JACSOD020000468">
    <property type="protein sequence ID" value="MBM6499123.1"/>
    <property type="molecule type" value="Genomic_DNA"/>
</dbReference>
<evidence type="ECO:0000256" key="7">
    <source>
        <dbReference type="ARBA" id="ARBA00038093"/>
    </source>
</evidence>
<dbReference type="InterPro" id="IPR002716">
    <property type="entry name" value="PIN_dom"/>
</dbReference>
<keyword evidence="4" id="KW-0479">Metal-binding</keyword>
<gene>
    <name evidence="9" type="ORF">H9X54_007385</name>
</gene>
<dbReference type="Pfam" id="PF01850">
    <property type="entry name" value="PIN"/>
    <property type="match status" value="1"/>
</dbReference>
<dbReference type="InterPro" id="IPR029060">
    <property type="entry name" value="PIN-like_dom_sf"/>
</dbReference>
<evidence type="ECO:0000313" key="9">
    <source>
        <dbReference type="EMBL" id="MBM6499123.1"/>
    </source>
</evidence>